<name>A0A809QZ62_9PROT</name>
<evidence type="ECO:0000313" key="9">
    <source>
        <dbReference type="EMBL" id="BBO20710.1"/>
    </source>
</evidence>
<accession>A0A809QZ62</accession>
<dbReference type="InterPro" id="IPR035965">
    <property type="entry name" value="PAS-like_dom_sf"/>
</dbReference>
<dbReference type="Proteomes" id="UP000662914">
    <property type="component" value="Chromosome"/>
</dbReference>
<sequence length="595" mass="66873">MHKVRLSRPARIALGYITVAVLWIFTSDGLVAYLAADQATLVNIQAWKGAAFVLVTGLALFSLLSIPQSMADPRPRTHSGRLPGVLLALTFFTLTIVIVAFGTLVHRYQTSVFKAHQYKQQVAIAKLKANQIERWIDWHRQLAEQLASDPSVLAAAVRHADRNDDEQLRELRLHFESLLKSGRWTEIGLYTPDGHPLARAGTELFIDEFHRRAIAAAASAGTFRLFDMHAMHEKKSKIPLHIAFLAPIVADTEGSRVVGVLALSVDPRQSLFGMAREWPIPSESSETLLVRREGEEVVFMTPLRHSDARPLGLRRSLSEKSLPAVQAVLNGEGVFEGVDYRGTAALAAFRPVAGTDWRIVAKTDTEEVMHPLRQQSQLILLAILLAIGIAGLMVALVWRRRQTDFAKRQDQELAEHEALSRRYVALFQNARDSIFLLDASGRVMEANRVAMSSYGYSDAEIRLLNMRDLRAPETRATFERDYRDAERPEGNQFETLHQGKDGSVFPVEVSTRVIEVAGQRLWQSFVRNIAERKRIETTIRQQLDDLRRWYEVTLDREDRVGELKTEVNGLLQRLGEPPRYTSVGAESKPAAPSDT</sequence>
<organism evidence="9 10">
    <name type="scientific">Candidatus Desulfobacillus denitrificans</name>
    <dbReference type="NCBI Taxonomy" id="2608985"/>
    <lineage>
        <taxon>Bacteria</taxon>
        <taxon>Pseudomonadati</taxon>
        <taxon>Pseudomonadota</taxon>
        <taxon>Betaproteobacteria</taxon>
        <taxon>Candidatus Desulfobacillus</taxon>
    </lineage>
</organism>
<evidence type="ECO:0000259" key="8">
    <source>
        <dbReference type="PROSITE" id="PS50112"/>
    </source>
</evidence>
<feature type="transmembrane region" description="Helical" evidence="7">
    <location>
        <begin position="46"/>
        <end position="64"/>
    </location>
</feature>
<dbReference type="KEGG" id="ddz:DSYM_14090"/>
<evidence type="ECO:0000313" key="10">
    <source>
        <dbReference type="Proteomes" id="UP000662914"/>
    </source>
</evidence>
<feature type="domain" description="PAS" evidence="8">
    <location>
        <begin position="419"/>
        <end position="489"/>
    </location>
</feature>
<dbReference type="SUPFAM" id="SSF55785">
    <property type="entry name" value="PYP-like sensor domain (PAS domain)"/>
    <property type="match status" value="1"/>
</dbReference>
<dbReference type="NCBIfam" id="TIGR00229">
    <property type="entry name" value="sensory_box"/>
    <property type="match status" value="1"/>
</dbReference>
<dbReference type="Gene3D" id="3.30.450.20">
    <property type="entry name" value="PAS domain"/>
    <property type="match status" value="2"/>
</dbReference>
<dbReference type="PROSITE" id="PS50112">
    <property type="entry name" value="PAS"/>
    <property type="match status" value="1"/>
</dbReference>
<evidence type="ECO:0000256" key="6">
    <source>
        <dbReference type="SAM" id="MobiDB-lite"/>
    </source>
</evidence>
<gene>
    <name evidence="9" type="ORF">DSYM_14090</name>
</gene>
<dbReference type="EMBL" id="AP021857">
    <property type="protein sequence ID" value="BBO20710.1"/>
    <property type="molecule type" value="Genomic_DNA"/>
</dbReference>
<dbReference type="Pfam" id="PF00989">
    <property type="entry name" value="PAS"/>
    <property type="match status" value="1"/>
</dbReference>
<keyword evidence="4 7" id="KW-1133">Transmembrane helix</keyword>
<dbReference type="InterPro" id="IPR033479">
    <property type="entry name" value="dCache_1"/>
</dbReference>
<dbReference type="CDD" id="cd18774">
    <property type="entry name" value="PDC2_HK_sensor"/>
    <property type="match status" value="1"/>
</dbReference>
<dbReference type="CDD" id="cd00130">
    <property type="entry name" value="PAS"/>
    <property type="match status" value="1"/>
</dbReference>
<protein>
    <submittedName>
        <fullName evidence="9">PAS domain S-box protein</fullName>
    </submittedName>
</protein>
<feature type="region of interest" description="Disordered" evidence="6">
    <location>
        <begin position="574"/>
        <end position="595"/>
    </location>
</feature>
<feature type="transmembrane region" description="Helical" evidence="7">
    <location>
        <begin position="85"/>
        <end position="105"/>
    </location>
</feature>
<evidence type="ECO:0000256" key="7">
    <source>
        <dbReference type="SAM" id="Phobius"/>
    </source>
</evidence>
<evidence type="ECO:0000256" key="2">
    <source>
        <dbReference type="ARBA" id="ARBA00022475"/>
    </source>
</evidence>
<evidence type="ECO:0000256" key="4">
    <source>
        <dbReference type="ARBA" id="ARBA00022989"/>
    </source>
</evidence>
<feature type="transmembrane region" description="Helical" evidence="7">
    <location>
        <begin position="12"/>
        <end position="34"/>
    </location>
</feature>
<evidence type="ECO:0000256" key="5">
    <source>
        <dbReference type="ARBA" id="ARBA00023136"/>
    </source>
</evidence>
<dbReference type="GO" id="GO:0005886">
    <property type="term" value="C:plasma membrane"/>
    <property type="evidence" value="ECO:0007669"/>
    <property type="project" value="UniProtKB-SubCell"/>
</dbReference>
<feature type="transmembrane region" description="Helical" evidence="7">
    <location>
        <begin position="378"/>
        <end position="398"/>
    </location>
</feature>
<keyword evidence="5 7" id="KW-0472">Membrane</keyword>
<dbReference type="Pfam" id="PF02743">
    <property type="entry name" value="dCache_1"/>
    <property type="match status" value="1"/>
</dbReference>
<proteinExistence type="predicted"/>
<dbReference type="AlphaFoldDB" id="A0A809QZ62"/>
<reference evidence="9" key="1">
    <citation type="journal article" name="DNA Res.">
        <title>The physiological potential of anammox bacteria as revealed by their core genome structure.</title>
        <authorList>
            <person name="Okubo T."/>
            <person name="Toyoda A."/>
            <person name="Fukuhara K."/>
            <person name="Uchiyama I."/>
            <person name="Harigaya Y."/>
            <person name="Kuroiwa M."/>
            <person name="Suzuki T."/>
            <person name="Murakami Y."/>
            <person name="Suwa Y."/>
            <person name="Takami H."/>
        </authorList>
    </citation>
    <scope>NUCLEOTIDE SEQUENCE</scope>
    <source>
        <strain evidence="9">317325-3</strain>
    </source>
</reference>
<comment type="subcellular location">
    <subcellularLocation>
        <location evidence="1">Cell membrane</location>
        <topology evidence="1">Multi-pass membrane protein</topology>
    </subcellularLocation>
</comment>
<dbReference type="InterPro" id="IPR013767">
    <property type="entry name" value="PAS_fold"/>
</dbReference>
<evidence type="ECO:0000256" key="3">
    <source>
        <dbReference type="ARBA" id="ARBA00022692"/>
    </source>
</evidence>
<dbReference type="SMART" id="SM00091">
    <property type="entry name" value="PAS"/>
    <property type="match status" value="1"/>
</dbReference>
<keyword evidence="2" id="KW-1003">Cell membrane</keyword>
<evidence type="ECO:0000256" key="1">
    <source>
        <dbReference type="ARBA" id="ARBA00004651"/>
    </source>
</evidence>
<keyword evidence="3 7" id="KW-0812">Transmembrane</keyword>
<dbReference type="InterPro" id="IPR000014">
    <property type="entry name" value="PAS"/>
</dbReference>